<proteinExistence type="predicted"/>
<dbReference type="Proteomes" id="UP001596264">
    <property type="component" value="Unassembled WGS sequence"/>
</dbReference>
<name>A0ABW1W834_9GAMM</name>
<dbReference type="EMBL" id="JBHSTZ010000017">
    <property type="protein sequence ID" value="MFC6381102.1"/>
    <property type="molecule type" value="Genomic_DNA"/>
</dbReference>
<dbReference type="RefSeq" id="WP_145990099.1">
    <property type="nucleotide sequence ID" value="NZ_CAJGZK010000035.1"/>
</dbReference>
<comment type="caution">
    <text evidence="1">The sequence shown here is derived from an EMBL/GenBank/DDBJ whole genome shotgun (WGS) entry which is preliminary data.</text>
</comment>
<keyword evidence="2" id="KW-1185">Reference proteome</keyword>
<protein>
    <submittedName>
        <fullName evidence="1">DUF4113 domain-containing protein</fullName>
    </submittedName>
</protein>
<evidence type="ECO:0000313" key="2">
    <source>
        <dbReference type="Proteomes" id="UP001596264"/>
    </source>
</evidence>
<gene>
    <name evidence="1" type="ORF">ACFP58_06410</name>
</gene>
<organism evidence="1 2">
    <name type="scientific">Psychrobacter glacincola</name>
    <dbReference type="NCBI Taxonomy" id="56810"/>
    <lineage>
        <taxon>Bacteria</taxon>
        <taxon>Pseudomonadati</taxon>
        <taxon>Pseudomonadota</taxon>
        <taxon>Gammaproteobacteria</taxon>
        <taxon>Moraxellales</taxon>
        <taxon>Moraxellaceae</taxon>
        <taxon>Psychrobacter</taxon>
    </lineage>
</organism>
<accession>A0ABW1W834</accession>
<evidence type="ECO:0000313" key="1">
    <source>
        <dbReference type="EMBL" id="MFC6381102.1"/>
    </source>
</evidence>
<sequence>MQAFEAIQAKYGKSKIALSGCYLPNRAWSMS</sequence>
<reference evidence="2" key="1">
    <citation type="journal article" date="2019" name="Int. J. Syst. Evol. Microbiol.">
        <title>The Global Catalogue of Microorganisms (GCM) 10K type strain sequencing project: providing services to taxonomists for standard genome sequencing and annotation.</title>
        <authorList>
            <consortium name="The Broad Institute Genomics Platform"/>
            <consortium name="The Broad Institute Genome Sequencing Center for Infectious Disease"/>
            <person name="Wu L."/>
            <person name="Ma J."/>
        </authorList>
    </citation>
    <scope>NUCLEOTIDE SEQUENCE [LARGE SCALE GENOMIC DNA]</scope>
    <source>
        <strain evidence="2">CCM 2050</strain>
    </source>
</reference>